<sequence length="129" mass="14311">MLWEINPGKSVGQLHFGMTREQVINCLGNSYDEFRRTSVSENLITAYDNEGLHLVFNQEGKLEQVSIFFPNEAILGSIQLLGRDIGIINQELIDGGFIIETVDAGLWCAHAKILVIEAEGQVDGVEVHI</sequence>
<gene>
    <name evidence="1" type="ORF">A1332_16900</name>
</gene>
<name>A0A177MAK4_METMH</name>
<dbReference type="AlphaFoldDB" id="A0A177MAK4"/>
<proteinExistence type="predicted"/>
<protein>
    <submittedName>
        <fullName evidence="1">Uncharacterized protein</fullName>
    </submittedName>
</protein>
<dbReference type="OrthoDB" id="7015332at2"/>
<accession>A0A177MAK4</accession>
<evidence type="ECO:0000313" key="1">
    <source>
        <dbReference type="EMBL" id="OAI01839.1"/>
    </source>
</evidence>
<organism evidence="1 2">
    <name type="scientific">Methylomonas methanica</name>
    <dbReference type="NCBI Taxonomy" id="421"/>
    <lineage>
        <taxon>Bacteria</taxon>
        <taxon>Pseudomonadati</taxon>
        <taxon>Pseudomonadota</taxon>
        <taxon>Gammaproteobacteria</taxon>
        <taxon>Methylococcales</taxon>
        <taxon>Methylococcaceae</taxon>
        <taxon>Methylomonas</taxon>
    </lineage>
</organism>
<dbReference type="EMBL" id="LUUG01000087">
    <property type="protein sequence ID" value="OAI01839.1"/>
    <property type="molecule type" value="Genomic_DNA"/>
</dbReference>
<reference evidence="1 2" key="1">
    <citation type="submission" date="2016-03" db="EMBL/GenBank/DDBJ databases">
        <authorList>
            <person name="Ploux O."/>
        </authorList>
    </citation>
    <scope>NUCLEOTIDE SEQUENCE [LARGE SCALE GENOMIC DNA]</scope>
    <source>
        <strain evidence="1 2">R-45363</strain>
    </source>
</reference>
<dbReference type="RefSeq" id="WP_064009382.1">
    <property type="nucleotide sequence ID" value="NZ_LUUG01000087.1"/>
</dbReference>
<evidence type="ECO:0000313" key="2">
    <source>
        <dbReference type="Proteomes" id="UP000078090"/>
    </source>
</evidence>
<comment type="caution">
    <text evidence="1">The sequence shown here is derived from an EMBL/GenBank/DDBJ whole genome shotgun (WGS) entry which is preliminary data.</text>
</comment>
<dbReference type="Proteomes" id="UP000078090">
    <property type="component" value="Unassembled WGS sequence"/>
</dbReference>